<sequence length="478" mass="51443">MIKVLAVASEIYPLVKTGGLADVVGALPAALHTHDVAVTTMVPGYPAVLNASEEWAIVATLPSFFGGRTTIKRATVGGLDLFALDAPHLFDRPGGPYGDLRGQDWPDNPQRYGALSSAAAELCTGLVHDYLPDIVHVHDWQAAMTLAYLHYSGLPRPKSVITVHNLAFQGQYPPTILGSLALPQRAFALEGIEYYGMIGFLKAGLYFADRITTVSPRYASEIKTAEAGMGLEGLLAGRAASLSGIVNGIDSQEWNPAVDPKLAANFSTGTLGPRARNREALEKRFGIDHDASPLFCLVSRLTWQKGIDIMLEALPHLVESGARLVLLGSGDREMEAAFRQAADLYPGRVGVVIGYDEALSHLMFGGADMTLVPSRFEPCGLTQLYGLRYGCVPVVARVGGLSDTLVDANDAALTLDAATGVQFHPVNAPMLQDAITRAIALYRDKPVWRAMQKRGMQLDLSWTSRAGAYARLYRELLA</sequence>
<name>A0ABU0FIZ4_9HYPH</name>
<keyword evidence="5 8" id="KW-0328">Glycosyltransferase</keyword>
<evidence type="ECO:0000313" key="11">
    <source>
        <dbReference type="EMBL" id="MDQ0394587.1"/>
    </source>
</evidence>
<accession>A0ABU0FIZ4</accession>
<dbReference type="NCBIfam" id="TIGR02095">
    <property type="entry name" value="glgA"/>
    <property type="match status" value="1"/>
</dbReference>
<evidence type="ECO:0000256" key="8">
    <source>
        <dbReference type="HAMAP-Rule" id="MF_00484"/>
    </source>
</evidence>
<gene>
    <name evidence="8" type="primary">glgA</name>
    <name evidence="11" type="ORF">J3R73_004379</name>
</gene>
<evidence type="ECO:0000256" key="2">
    <source>
        <dbReference type="ARBA" id="ARBA00002764"/>
    </source>
</evidence>
<evidence type="ECO:0000256" key="1">
    <source>
        <dbReference type="ARBA" id="ARBA00001478"/>
    </source>
</evidence>
<dbReference type="Pfam" id="PF08323">
    <property type="entry name" value="Glyco_transf_5"/>
    <property type="match status" value="1"/>
</dbReference>
<dbReference type="EMBL" id="JAUSVK010000001">
    <property type="protein sequence ID" value="MDQ0394587.1"/>
    <property type="molecule type" value="Genomic_DNA"/>
</dbReference>
<evidence type="ECO:0000256" key="5">
    <source>
        <dbReference type="ARBA" id="ARBA00022676"/>
    </source>
</evidence>
<dbReference type="EC" id="2.4.1.21" evidence="8"/>
<dbReference type="GO" id="GO:0009011">
    <property type="term" value="F:alpha-1,4-glucan glucosyltransferase (ADP-glucose donor) activity"/>
    <property type="evidence" value="ECO:0007669"/>
    <property type="project" value="UniProtKB-EC"/>
</dbReference>
<keyword evidence="7 8" id="KW-0320">Glycogen biosynthesis</keyword>
<keyword evidence="12" id="KW-1185">Reference proteome</keyword>
<comment type="pathway">
    <text evidence="3 8">Glycan biosynthesis; glycogen biosynthesis.</text>
</comment>
<dbReference type="InterPro" id="IPR011835">
    <property type="entry name" value="GS/SS"/>
</dbReference>
<dbReference type="CDD" id="cd03791">
    <property type="entry name" value="GT5_Glycogen_synthase_DULL1-like"/>
    <property type="match status" value="1"/>
</dbReference>
<reference evidence="11 12" key="1">
    <citation type="submission" date="2023-07" db="EMBL/GenBank/DDBJ databases">
        <title>Genomic Encyclopedia of Type Strains, Phase IV (KMG-IV): sequencing the most valuable type-strain genomes for metagenomic binning, comparative biology and taxonomic classification.</title>
        <authorList>
            <person name="Goeker M."/>
        </authorList>
    </citation>
    <scope>NUCLEOTIDE SEQUENCE [LARGE SCALE GENOMIC DNA]</scope>
    <source>
        <strain evidence="11 12">DSM 5896</strain>
    </source>
</reference>
<evidence type="ECO:0000259" key="10">
    <source>
        <dbReference type="Pfam" id="PF08323"/>
    </source>
</evidence>
<feature type="domain" description="Glycosyl transferase family 1" evidence="9">
    <location>
        <begin position="290"/>
        <end position="440"/>
    </location>
</feature>
<comment type="similarity">
    <text evidence="4 8">Belongs to the glycosyltransferase 1 family. Bacterial/plant glycogen synthase subfamily.</text>
</comment>
<evidence type="ECO:0000256" key="4">
    <source>
        <dbReference type="ARBA" id="ARBA00010281"/>
    </source>
</evidence>
<feature type="binding site" evidence="8">
    <location>
        <position position="16"/>
    </location>
    <ligand>
        <name>ADP-alpha-D-glucose</name>
        <dbReference type="ChEBI" id="CHEBI:57498"/>
    </ligand>
</feature>
<comment type="caution">
    <text evidence="11">The sequence shown here is derived from an EMBL/GenBank/DDBJ whole genome shotgun (WGS) entry which is preliminary data.</text>
</comment>
<evidence type="ECO:0000256" key="6">
    <source>
        <dbReference type="ARBA" id="ARBA00022679"/>
    </source>
</evidence>
<evidence type="ECO:0000256" key="3">
    <source>
        <dbReference type="ARBA" id="ARBA00004964"/>
    </source>
</evidence>
<proteinExistence type="inferred from homology"/>
<dbReference type="HAMAP" id="MF_00484">
    <property type="entry name" value="Glycogen_synth"/>
    <property type="match status" value="1"/>
</dbReference>
<dbReference type="Proteomes" id="UP001237448">
    <property type="component" value="Unassembled WGS sequence"/>
</dbReference>
<dbReference type="Pfam" id="PF00534">
    <property type="entry name" value="Glycos_transf_1"/>
    <property type="match status" value="1"/>
</dbReference>
<feature type="domain" description="Starch synthase catalytic" evidence="10">
    <location>
        <begin position="3"/>
        <end position="236"/>
    </location>
</feature>
<dbReference type="InterPro" id="IPR001296">
    <property type="entry name" value="Glyco_trans_1"/>
</dbReference>
<dbReference type="Gene3D" id="3.40.50.2000">
    <property type="entry name" value="Glycogen Phosphorylase B"/>
    <property type="match status" value="2"/>
</dbReference>
<protein>
    <recommendedName>
        <fullName evidence="8">Glycogen synthase</fullName>
        <ecNumber evidence="8">2.4.1.21</ecNumber>
    </recommendedName>
    <alternativeName>
        <fullName evidence="8">Starch [bacterial glycogen] synthase</fullName>
    </alternativeName>
</protein>
<evidence type="ECO:0000313" key="12">
    <source>
        <dbReference type="Proteomes" id="UP001237448"/>
    </source>
</evidence>
<dbReference type="PANTHER" id="PTHR45825">
    <property type="entry name" value="GRANULE-BOUND STARCH SYNTHASE 1, CHLOROPLASTIC/AMYLOPLASTIC"/>
    <property type="match status" value="1"/>
</dbReference>
<evidence type="ECO:0000256" key="7">
    <source>
        <dbReference type="ARBA" id="ARBA00023056"/>
    </source>
</evidence>
<dbReference type="InterPro" id="IPR013534">
    <property type="entry name" value="Starch_synth_cat_dom"/>
</dbReference>
<comment type="function">
    <text evidence="2 8">Synthesizes alpha-1,4-glucan chains using ADP-glucose.</text>
</comment>
<dbReference type="NCBIfam" id="NF001899">
    <property type="entry name" value="PRK00654.1-2"/>
    <property type="match status" value="1"/>
</dbReference>
<comment type="catalytic activity">
    <reaction evidence="1 8">
        <text>[(1-&gt;4)-alpha-D-glucosyl](n) + ADP-alpha-D-glucose = [(1-&gt;4)-alpha-D-glucosyl](n+1) + ADP + H(+)</text>
        <dbReference type="Rhea" id="RHEA:18189"/>
        <dbReference type="Rhea" id="RHEA-COMP:9584"/>
        <dbReference type="Rhea" id="RHEA-COMP:9587"/>
        <dbReference type="ChEBI" id="CHEBI:15378"/>
        <dbReference type="ChEBI" id="CHEBI:15444"/>
        <dbReference type="ChEBI" id="CHEBI:57498"/>
        <dbReference type="ChEBI" id="CHEBI:456216"/>
        <dbReference type="EC" id="2.4.1.21"/>
    </reaction>
</comment>
<keyword evidence="6 8" id="KW-0808">Transferase</keyword>
<organism evidence="11 12">
    <name type="scientific">Labrys monachus</name>
    <dbReference type="NCBI Taxonomy" id="217067"/>
    <lineage>
        <taxon>Bacteria</taxon>
        <taxon>Pseudomonadati</taxon>
        <taxon>Pseudomonadota</taxon>
        <taxon>Alphaproteobacteria</taxon>
        <taxon>Hyphomicrobiales</taxon>
        <taxon>Xanthobacteraceae</taxon>
        <taxon>Labrys</taxon>
    </lineage>
</organism>
<dbReference type="SUPFAM" id="SSF53756">
    <property type="entry name" value="UDP-Glycosyltransferase/glycogen phosphorylase"/>
    <property type="match status" value="1"/>
</dbReference>
<dbReference type="PANTHER" id="PTHR45825:SF11">
    <property type="entry name" value="ALPHA AMYLASE DOMAIN-CONTAINING PROTEIN"/>
    <property type="match status" value="1"/>
</dbReference>
<evidence type="ECO:0000259" key="9">
    <source>
        <dbReference type="Pfam" id="PF00534"/>
    </source>
</evidence>